<dbReference type="AlphaFoldDB" id="A0A4V2DBB7"/>
<dbReference type="RefSeq" id="WP_130160723.1">
    <property type="nucleotide sequence ID" value="NZ_SGIM01000001.1"/>
</dbReference>
<keyword evidence="3" id="KW-1185">Reference proteome</keyword>
<dbReference type="EMBL" id="SGIM01000001">
    <property type="protein sequence ID" value="RZF56756.1"/>
    <property type="molecule type" value="Genomic_DNA"/>
</dbReference>
<evidence type="ECO:0000313" key="2">
    <source>
        <dbReference type="EMBL" id="RZF56756.1"/>
    </source>
</evidence>
<gene>
    <name evidence="2" type="ORF">EXE30_00405</name>
</gene>
<feature type="region of interest" description="Disordered" evidence="1">
    <location>
        <begin position="311"/>
        <end position="346"/>
    </location>
</feature>
<comment type="caution">
    <text evidence="2">The sequence shown here is derived from an EMBL/GenBank/DDBJ whole genome shotgun (WGS) entry which is preliminary data.</text>
</comment>
<organism evidence="2 3">
    <name type="scientific">Acinetobacter halotolerans</name>
    <dbReference type="NCBI Taxonomy" id="1752076"/>
    <lineage>
        <taxon>Bacteria</taxon>
        <taxon>Pseudomonadati</taxon>
        <taxon>Pseudomonadota</taxon>
        <taxon>Gammaproteobacteria</taxon>
        <taxon>Moraxellales</taxon>
        <taxon>Moraxellaceae</taxon>
        <taxon>Acinetobacter</taxon>
    </lineage>
</organism>
<proteinExistence type="predicted"/>
<feature type="compositionally biased region" description="Basic and acidic residues" evidence="1">
    <location>
        <begin position="542"/>
        <end position="566"/>
    </location>
</feature>
<reference evidence="2 3" key="1">
    <citation type="submission" date="2019-02" db="EMBL/GenBank/DDBJ databases">
        <title>The draft genome of Acinetobacter halotolerans strain JCM 31009.</title>
        <authorList>
            <person name="Qin J."/>
            <person name="Feng Y."/>
            <person name="Nemec A."/>
            <person name="Zong Z."/>
        </authorList>
    </citation>
    <scope>NUCLEOTIDE SEQUENCE [LARGE SCALE GENOMIC DNA]</scope>
    <source>
        <strain evidence="2 3">JCM 31009</strain>
    </source>
</reference>
<feature type="compositionally biased region" description="Polar residues" evidence="1">
    <location>
        <begin position="567"/>
        <end position="594"/>
    </location>
</feature>
<protein>
    <submittedName>
        <fullName evidence="2">Uncharacterized protein</fullName>
    </submittedName>
</protein>
<feature type="region of interest" description="Disordered" evidence="1">
    <location>
        <begin position="523"/>
        <end position="594"/>
    </location>
</feature>
<evidence type="ECO:0000256" key="1">
    <source>
        <dbReference type="SAM" id="MobiDB-lite"/>
    </source>
</evidence>
<sequence length="810" mass="90249">MIKTIKFDKNDTKNFENNLAGFIEAVSFKESSSDLSLSIDHPINTRAANKVNGSGYMGLFQFGEEALYDLGYYLGDHGISYEDIKGADKKSPIRKRWQSQFDSNNWIGKWSGKRNINSKLDFLRNPQIQYEVIKEWIGYLCNQLRNNNLNEYFGRTIQGIEVSESGAIAGMHLVGIGGLGAFLGIPKFQGSNQIDGNGTHISKYIEMFNHFDLEICCKRKIYISLTDSEKSALANKEVVLVSRYDGKYVSGESRVRVKSDEHGKLPVIVRHPNTEIKIIADGKESNSILQKANEKQKATLSDFTVSSYPATLEAENSPQPKPQANKTPQEVRNEQAAPSSPSVDSTSALKDIQFNVQIVEGDSGKPIPNMNFFLTYKGNIKKHTANNNGVRQGVVAEEGQDIEVSVEGDGYKQVIHHFKVDAALNNQTVKVRLPVHSFSISVTQDGQRVANTLFSIFYRGREIPKRTNASGIITVKMLTGFVFGFGVKGKNLVPSRVEKSVVTKGFIVNASAVKASRLHEVADEQQKQQQAETARLQQQQKEAAEKKEKQAEEERKKAKTEADKNNQARQNNSYTQNGGRPITTVSRQAPVTSDTTRYHIYHNGKIKRENRAATGYAEFIYYDQNGGAHNLGKSRFIVAPKRGKSNVTVGGNVYLIDQRKHTYYRSDAINYKWTIISDSHRYYLNGITMAAVLGALIDYGNEEFVGSGFSTIDAKSARPSTSHINGEAGDFRYLGINGVHKNGAVWTNYSTFDMAANTKFVQILRKFGFGTFLTGTKEVGGTAKVPGTSYWDGHHHHLHIGRHSYNVEDI</sequence>
<name>A0A4V2DBB7_9GAMM</name>
<accession>A0A4V2DBB7</accession>
<dbReference type="Proteomes" id="UP000292110">
    <property type="component" value="Unassembled WGS sequence"/>
</dbReference>
<evidence type="ECO:0000313" key="3">
    <source>
        <dbReference type="Proteomes" id="UP000292110"/>
    </source>
</evidence>
<feature type="compositionally biased region" description="Low complexity" evidence="1">
    <location>
        <begin position="527"/>
        <end position="541"/>
    </location>
</feature>